<evidence type="ECO:0000259" key="2">
    <source>
        <dbReference type="Pfam" id="PF04909"/>
    </source>
</evidence>
<dbReference type="RefSeq" id="WP_290316718.1">
    <property type="nucleotide sequence ID" value="NZ_JAUFPN010000125.1"/>
</dbReference>
<accession>A0ABT8A5E0</accession>
<dbReference type="Gene3D" id="3.20.20.140">
    <property type="entry name" value="Metal-dependent hydrolases"/>
    <property type="match status" value="1"/>
</dbReference>
<evidence type="ECO:0000256" key="1">
    <source>
        <dbReference type="ARBA" id="ARBA00038310"/>
    </source>
</evidence>
<reference evidence="4" key="1">
    <citation type="journal article" date="2019" name="Int. J. Syst. Evol. Microbiol.">
        <title>The Global Catalogue of Microorganisms (GCM) 10K type strain sequencing project: providing services to taxonomists for standard genome sequencing and annotation.</title>
        <authorList>
            <consortium name="The Broad Institute Genomics Platform"/>
            <consortium name="The Broad Institute Genome Sequencing Center for Infectious Disease"/>
            <person name="Wu L."/>
            <person name="Ma J."/>
        </authorList>
    </citation>
    <scope>NUCLEOTIDE SEQUENCE [LARGE SCALE GENOMIC DNA]</scope>
    <source>
        <strain evidence="4">CECT 7131</strain>
    </source>
</reference>
<proteinExistence type="inferred from homology"/>
<name>A0ABT8A5E0_9PROT</name>
<keyword evidence="4" id="KW-1185">Reference proteome</keyword>
<dbReference type="EMBL" id="JAUFPN010000125">
    <property type="protein sequence ID" value="MDN3564906.1"/>
    <property type="molecule type" value="Genomic_DNA"/>
</dbReference>
<dbReference type="Proteomes" id="UP001529369">
    <property type="component" value="Unassembled WGS sequence"/>
</dbReference>
<comment type="similarity">
    <text evidence="1">Belongs to the metallo-dependent hydrolases superfamily.</text>
</comment>
<comment type="caution">
    <text evidence="3">The sequence shown here is derived from an EMBL/GenBank/DDBJ whole genome shotgun (WGS) entry which is preliminary data.</text>
</comment>
<evidence type="ECO:0000313" key="4">
    <source>
        <dbReference type="Proteomes" id="UP001529369"/>
    </source>
</evidence>
<dbReference type="Pfam" id="PF04909">
    <property type="entry name" value="Amidohydro_2"/>
    <property type="match status" value="1"/>
</dbReference>
<dbReference type="InterPro" id="IPR052350">
    <property type="entry name" value="Metallo-dep_Lactonases"/>
</dbReference>
<dbReference type="InterPro" id="IPR006680">
    <property type="entry name" value="Amidohydro-rel"/>
</dbReference>
<dbReference type="PANTHER" id="PTHR43569">
    <property type="entry name" value="AMIDOHYDROLASE"/>
    <property type="match status" value="1"/>
</dbReference>
<protein>
    <submittedName>
        <fullName evidence="3">Amidohydrolase family protein</fullName>
    </submittedName>
</protein>
<feature type="domain" description="Amidohydrolase-related" evidence="2">
    <location>
        <begin position="4"/>
        <end position="274"/>
    </location>
</feature>
<organism evidence="3 4">
    <name type="scientific">Paeniroseomonas aquatica</name>
    <dbReference type="NCBI Taxonomy" id="373043"/>
    <lineage>
        <taxon>Bacteria</taxon>
        <taxon>Pseudomonadati</taxon>
        <taxon>Pseudomonadota</taxon>
        <taxon>Alphaproteobacteria</taxon>
        <taxon>Acetobacterales</taxon>
        <taxon>Acetobacteraceae</taxon>
        <taxon>Paeniroseomonas</taxon>
    </lineage>
</organism>
<evidence type="ECO:0000313" key="3">
    <source>
        <dbReference type="EMBL" id="MDN3564906.1"/>
    </source>
</evidence>
<sequence>MAIIDAQVHVYERNHPGRPWVDALNGPPEVTADTMVAAMDAVGVDGALLVSVHSMYRYDASYAVEAHAAHPTRFALIKPVDPADPAVAETIADWKAQPGTVAIRVMMRADVPTDPADPGLNRVLAAAGRHGLPVNLLAYGRLEQVAGLAARNPDTSIVVDHLGLPQPFVPPAPPEPWAELPKLLALAARPNVAVKITGACTLSHRPYPYADIWAPLSRIFEAFGLERCLWGTDWTRAVALLSYAEGVEAFRRSDLLSDSDRAMLMGGSAARIYRWTPG</sequence>
<dbReference type="PANTHER" id="PTHR43569:SF2">
    <property type="entry name" value="AMIDOHYDROLASE-RELATED DOMAIN-CONTAINING PROTEIN"/>
    <property type="match status" value="1"/>
</dbReference>
<dbReference type="SUPFAM" id="SSF51556">
    <property type="entry name" value="Metallo-dependent hydrolases"/>
    <property type="match status" value="1"/>
</dbReference>
<gene>
    <name evidence="3" type="ORF">QWZ14_11085</name>
</gene>
<dbReference type="InterPro" id="IPR032466">
    <property type="entry name" value="Metal_Hydrolase"/>
</dbReference>